<dbReference type="InterPro" id="IPR005263">
    <property type="entry name" value="DapA"/>
</dbReference>
<evidence type="ECO:0000256" key="8">
    <source>
        <dbReference type="ARBA" id="ARBA00023154"/>
    </source>
</evidence>
<dbReference type="EMBL" id="JBHTLU010000041">
    <property type="protein sequence ID" value="MFD1224055.1"/>
    <property type="molecule type" value="Genomic_DNA"/>
</dbReference>
<accession>A0ABW3UX53</accession>
<feature type="site" description="Part of a proton relay during catalysis" evidence="12">
    <location>
        <position position="49"/>
    </location>
</feature>
<dbReference type="PIRSF" id="PIRSF001365">
    <property type="entry name" value="DHDPS"/>
    <property type="match status" value="1"/>
</dbReference>
<dbReference type="HAMAP" id="MF_00418">
    <property type="entry name" value="DapA"/>
    <property type="match status" value="1"/>
</dbReference>
<evidence type="ECO:0000256" key="6">
    <source>
        <dbReference type="ARBA" id="ARBA00022605"/>
    </source>
</evidence>
<dbReference type="NCBIfam" id="TIGR00674">
    <property type="entry name" value="dapA"/>
    <property type="match status" value="1"/>
</dbReference>
<reference evidence="15" key="1">
    <citation type="journal article" date="2019" name="Int. J. Syst. Evol. Microbiol.">
        <title>The Global Catalogue of Microorganisms (GCM) 10K type strain sequencing project: providing services to taxonomists for standard genome sequencing and annotation.</title>
        <authorList>
            <consortium name="The Broad Institute Genomics Platform"/>
            <consortium name="The Broad Institute Genome Sequencing Center for Infectious Disease"/>
            <person name="Wu L."/>
            <person name="Ma J."/>
        </authorList>
    </citation>
    <scope>NUCLEOTIDE SEQUENCE [LARGE SCALE GENOMIC DNA]</scope>
    <source>
        <strain evidence="15">CCUG 53270</strain>
    </source>
</reference>
<dbReference type="InterPro" id="IPR013785">
    <property type="entry name" value="Aldolase_TIM"/>
</dbReference>
<evidence type="ECO:0000256" key="10">
    <source>
        <dbReference type="ARBA" id="ARBA00023270"/>
    </source>
</evidence>
<dbReference type="PRINTS" id="PR00146">
    <property type="entry name" value="DHPICSNTHASE"/>
</dbReference>
<proteinExistence type="inferred from homology"/>
<keyword evidence="7 12" id="KW-0220">Diaminopimelate biosynthesis</keyword>
<evidence type="ECO:0000256" key="11">
    <source>
        <dbReference type="ARBA" id="ARBA00047836"/>
    </source>
</evidence>
<sequence>MLTEQQLKGIYLPIITPFHPNGEVDEESFRNLVSRYVGDGIHGLVVNGTTGESPTMKQTEWEALTRIAKETIGSRIPIVLGTGTNDTASTVQRTEQAGLLGADAALIVVPYYNRPSQQGIIEHFRRVAEVGVPVILYEIPSRTGITLEVDTVRTILDIDGVIGMKDSSGGIGLVSELSRHGSKPVLCGEDANFYASLCCGAKGGMLASAHLHTERFVHIYNRFLSGHVSEAKLEFDELLPLIRLLFAEPNPAPLKWILAEQGRIASGALRLPLTPISAKLQEQLQPYLSS</sequence>
<dbReference type="PANTHER" id="PTHR12128:SF66">
    <property type="entry name" value="4-HYDROXY-2-OXOGLUTARATE ALDOLASE, MITOCHONDRIAL"/>
    <property type="match status" value="1"/>
</dbReference>
<organism evidence="14 15">
    <name type="scientific">Paenibacillus vulneris</name>
    <dbReference type="NCBI Taxonomy" id="1133364"/>
    <lineage>
        <taxon>Bacteria</taxon>
        <taxon>Bacillati</taxon>
        <taxon>Bacillota</taxon>
        <taxon>Bacilli</taxon>
        <taxon>Bacillales</taxon>
        <taxon>Paenibacillaceae</taxon>
        <taxon>Paenibacillus</taxon>
    </lineage>
</organism>
<keyword evidence="9 12" id="KW-0456">Lyase</keyword>
<evidence type="ECO:0000256" key="2">
    <source>
        <dbReference type="ARBA" id="ARBA00005120"/>
    </source>
</evidence>
<comment type="caution">
    <text evidence="14">The sequence shown here is derived from an EMBL/GenBank/DDBJ whole genome shotgun (WGS) entry which is preliminary data.</text>
</comment>
<evidence type="ECO:0000313" key="15">
    <source>
        <dbReference type="Proteomes" id="UP001597180"/>
    </source>
</evidence>
<comment type="function">
    <text evidence="1 12">Catalyzes the condensation of (S)-aspartate-beta-semialdehyde [(S)-ASA] and pyruvate to 4-hydroxy-tetrahydrodipicolinate (HTPA).</text>
</comment>
<comment type="caution">
    <text evidence="12">Was originally thought to be a dihydrodipicolinate synthase (DHDPS), catalyzing the condensation of (S)-aspartate-beta-semialdehyde [(S)-ASA] and pyruvate to dihydrodipicolinate (DHDP). However, it was shown in E.coli that the product of the enzymatic reaction is not dihydrodipicolinate but in fact (4S)-4-hydroxy-2,3,4,5-tetrahydro-(2S)-dipicolinic acid (HTPA), and that the consecutive dehydration reaction leading to DHDP is not spontaneous but catalyzed by DapB.</text>
</comment>
<dbReference type="InterPro" id="IPR020624">
    <property type="entry name" value="Schiff_base-form_aldolases_CS"/>
</dbReference>
<dbReference type="GO" id="GO:0008840">
    <property type="term" value="F:4-hydroxy-tetrahydrodipicolinate synthase activity"/>
    <property type="evidence" value="ECO:0007669"/>
    <property type="project" value="UniProtKB-EC"/>
</dbReference>
<feature type="active site" description="Schiff-base intermediate with substrate" evidence="12">
    <location>
        <position position="165"/>
    </location>
</feature>
<evidence type="ECO:0000256" key="3">
    <source>
        <dbReference type="ARBA" id="ARBA00007592"/>
    </source>
</evidence>
<feature type="active site" description="Proton donor/acceptor" evidence="12">
    <location>
        <position position="137"/>
    </location>
</feature>
<evidence type="ECO:0000256" key="9">
    <source>
        <dbReference type="ARBA" id="ARBA00023239"/>
    </source>
</evidence>
<evidence type="ECO:0000256" key="12">
    <source>
        <dbReference type="HAMAP-Rule" id="MF_00418"/>
    </source>
</evidence>
<dbReference type="SMART" id="SM01130">
    <property type="entry name" value="DHDPS"/>
    <property type="match status" value="1"/>
</dbReference>
<comment type="subcellular location">
    <subcellularLocation>
        <location evidence="12">Cytoplasm</location>
    </subcellularLocation>
</comment>
<evidence type="ECO:0000256" key="5">
    <source>
        <dbReference type="ARBA" id="ARBA00022490"/>
    </source>
</evidence>
<comment type="catalytic activity">
    <reaction evidence="11 12">
        <text>L-aspartate 4-semialdehyde + pyruvate = (2S,4S)-4-hydroxy-2,3,4,5-tetrahydrodipicolinate + H2O + H(+)</text>
        <dbReference type="Rhea" id="RHEA:34171"/>
        <dbReference type="ChEBI" id="CHEBI:15361"/>
        <dbReference type="ChEBI" id="CHEBI:15377"/>
        <dbReference type="ChEBI" id="CHEBI:15378"/>
        <dbReference type="ChEBI" id="CHEBI:67139"/>
        <dbReference type="ChEBI" id="CHEBI:537519"/>
        <dbReference type="EC" id="4.3.3.7"/>
    </reaction>
</comment>
<dbReference type="CDD" id="cd00950">
    <property type="entry name" value="DHDPS"/>
    <property type="match status" value="1"/>
</dbReference>
<feature type="site" description="Part of a proton relay during catalysis" evidence="12">
    <location>
        <position position="112"/>
    </location>
</feature>
<evidence type="ECO:0000256" key="7">
    <source>
        <dbReference type="ARBA" id="ARBA00022915"/>
    </source>
</evidence>
<keyword evidence="10 12" id="KW-0704">Schiff base</keyword>
<dbReference type="Gene3D" id="3.20.20.70">
    <property type="entry name" value="Aldolase class I"/>
    <property type="match status" value="1"/>
</dbReference>
<dbReference type="PROSITE" id="PS00665">
    <property type="entry name" value="DHDPS_1"/>
    <property type="match status" value="1"/>
</dbReference>
<dbReference type="SUPFAM" id="SSF51569">
    <property type="entry name" value="Aldolase"/>
    <property type="match status" value="1"/>
</dbReference>
<name>A0ABW3UX53_9BACL</name>
<dbReference type="EC" id="4.3.3.7" evidence="4 12"/>
<protein>
    <recommendedName>
        <fullName evidence="4 12">4-hydroxy-tetrahydrodipicolinate synthase</fullName>
        <shortName evidence="12">HTPA synthase</shortName>
        <ecNumber evidence="4 12">4.3.3.7</ecNumber>
    </recommendedName>
</protein>
<dbReference type="Proteomes" id="UP001597180">
    <property type="component" value="Unassembled WGS sequence"/>
</dbReference>
<comment type="pathway">
    <text evidence="2 12">Amino-acid biosynthesis; L-lysine biosynthesis via DAP pathway; (S)-tetrahydrodipicolinate from L-aspartate: step 3/4.</text>
</comment>
<dbReference type="RefSeq" id="WP_345589424.1">
    <property type="nucleotide sequence ID" value="NZ_BAABJG010000017.1"/>
</dbReference>
<keyword evidence="15" id="KW-1185">Reference proteome</keyword>
<feature type="binding site" evidence="12">
    <location>
        <position position="50"/>
    </location>
    <ligand>
        <name>pyruvate</name>
        <dbReference type="ChEBI" id="CHEBI:15361"/>
    </ligand>
</feature>
<evidence type="ECO:0000256" key="13">
    <source>
        <dbReference type="PIRNR" id="PIRNR001365"/>
    </source>
</evidence>
<keyword evidence="5 12" id="KW-0963">Cytoplasm</keyword>
<dbReference type="PANTHER" id="PTHR12128">
    <property type="entry name" value="DIHYDRODIPICOLINATE SYNTHASE"/>
    <property type="match status" value="1"/>
</dbReference>
<dbReference type="InterPro" id="IPR002220">
    <property type="entry name" value="DapA-like"/>
</dbReference>
<dbReference type="Pfam" id="PF00701">
    <property type="entry name" value="DHDPS"/>
    <property type="match status" value="1"/>
</dbReference>
<gene>
    <name evidence="12 14" type="primary">dapA</name>
    <name evidence="14" type="ORF">ACFQ4B_28430</name>
</gene>
<comment type="similarity">
    <text evidence="3 12 13">Belongs to the DapA family.</text>
</comment>
<keyword evidence="6 12" id="KW-0028">Amino-acid biosynthesis</keyword>
<evidence type="ECO:0000256" key="4">
    <source>
        <dbReference type="ARBA" id="ARBA00012086"/>
    </source>
</evidence>
<comment type="caution">
    <text evidence="12">Lacks conserved residue(s) required for the propagation of feature annotation.</text>
</comment>
<evidence type="ECO:0000256" key="1">
    <source>
        <dbReference type="ARBA" id="ARBA00003294"/>
    </source>
</evidence>
<comment type="subunit">
    <text evidence="12">Homotetramer; dimer of dimers.</text>
</comment>
<keyword evidence="8 12" id="KW-0457">Lysine biosynthesis</keyword>
<evidence type="ECO:0000313" key="14">
    <source>
        <dbReference type="EMBL" id="MFD1224055.1"/>
    </source>
</evidence>